<organism evidence="4 5">
    <name type="scientific">Dioscorea zingiberensis</name>
    <dbReference type="NCBI Taxonomy" id="325984"/>
    <lineage>
        <taxon>Eukaryota</taxon>
        <taxon>Viridiplantae</taxon>
        <taxon>Streptophyta</taxon>
        <taxon>Embryophyta</taxon>
        <taxon>Tracheophyta</taxon>
        <taxon>Spermatophyta</taxon>
        <taxon>Magnoliopsida</taxon>
        <taxon>Liliopsida</taxon>
        <taxon>Dioscoreales</taxon>
        <taxon>Dioscoreaceae</taxon>
        <taxon>Dioscorea</taxon>
    </lineage>
</organism>
<accession>A0A9D5D606</accession>
<dbReference type="Proteomes" id="UP001085076">
    <property type="component" value="Miscellaneous, Linkage group lg01"/>
</dbReference>
<proteinExistence type="predicted"/>
<name>A0A9D5D606_9LILI</name>
<feature type="compositionally biased region" description="Polar residues" evidence="2">
    <location>
        <begin position="121"/>
        <end position="135"/>
    </location>
</feature>
<dbReference type="PROSITE" id="PS51297">
    <property type="entry name" value="K_BOX"/>
    <property type="match status" value="1"/>
</dbReference>
<dbReference type="EMBL" id="JAGGNH010000001">
    <property type="protein sequence ID" value="KAJ0984728.1"/>
    <property type="molecule type" value="Genomic_DNA"/>
</dbReference>
<dbReference type="Pfam" id="PF01486">
    <property type="entry name" value="K-box"/>
    <property type="match status" value="1"/>
</dbReference>
<dbReference type="InterPro" id="IPR002487">
    <property type="entry name" value="TF_Kbox"/>
</dbReference>
<comment type="caution">
    <text evidence="4">The sequence shown here is derived from an EMBL/GenBank/DDBJ whole genome shotgun (WGS) entry which is preliminary data.</text>
</comment>
<protein>
    <recommendedName>
        <fullName evidence="3">K-box domain-containing protein</fullName>
    </recommendedName>
</protein>
<reference evidence="4" key="2">
    <citation type="journal article" date="2022" name="Hortic Res">
        <title>The genome of Dioscorea zingiberensis sheds light on the biosynthesis, origin and evolution of the medicinally important diosgenin saponins.</title>
        <authorList>
            <person name="Li Y."/>
            <person name="Tan C."/>
            <person name="Li Z."/>
            <person name="Guo J."/>
            <person name="Li S."/>
            <person name="Chen X."/>
            <person name="Wang C."/>
            <person name="Dai X."/>
            <person name="Yang H."/>
            <person name="Song W."/>
            <person name="Hou L."/>
            <person name="Xu J."/>
            <person name="Tong Z."/>
            <person name="Xu A."/>
            <person name="Yuan X."/>
            <person name="Wang W."/>
            <person name="Yang Q."/>
            <person name="Chen L."/>
            <person name="Sun Z."/>
            <person name="Wang K."/>
            <person name="Pan B."/>
            <person name="Chen J."/>
            <person name="Bao Y."/>
            <person name="Liu F."/>
            <person name="Qi X."/>
            <person name="Gang D.R."/>
            <person name="Wen J."/>
            <person name="Li J."/>
        </authorList>
    </citation>
    <scope>NUCLEOTIDE SEQUENCE</scope>
    <source>
        <strain evidence="4">Dzin_1.0</strain>
    </source>
</reference>
<dbReference type="AlphaFoldDB" id="A0A9D5D606"/>
<sequence>MKEVIEKHRMHSTDATSSDQPTLDLHIETSDYARLIEQAAKSNHQLRQMRGEDLQGLTIEELQQLEKTLEKGLSRVLERKGAHIMEKIDLLRRKGVQLMEENSRLQQRAFVESEHGVFEDGQSSESVTTAAQSGEPQDYDDSSDTSLKLGLSYSGWK</sequence>
<keyword evidence="5" id="KW-1185">Reference proteome</keyword>
<keyword evidence="1" id="KW-0175">Coiled coil</keyword>
<dbReference type="GO" id="GO:0003700">
    <property type="term" value="F:DNA-binding transcription factor activity"/>
    <property type="evidence" value="ECO:0007669"/>
    <property type="project" value="InterPro"/>
</dbReference>
<evidence type="ECO:0000313" key="4">
    <source>
        <dbReference type="EMBL" id="KAJ0984728.1"/>
    </source>
</evidence>
<gene>
    <name evidence="4" type="ORF">J5N97_003084</name>
</gene>
<feature type="region of interest" description="Disordered" evidence="2">
    <location>
        <begin position="110"/>
        <end position="157"/>
    </location>
</feature>
<feature type="domain" description="K-box" evidence="3">
    <location>
        <begin position="25"/>
        <end position="116"/>
    </location>
</feature>
<feature type="region of interest" description="Disordered" evidence="2">
    <location>
        <begin position="1"/>
        <end position="22"/>
    </location>
</feature>
<feature type="coiled-coil region" evidence="1">
    <location>
        <begin position="32"/>
        <end position="108"/>
    </location>
</feature>
<evidence type="ECO:0000259" key="3">
    <source>
        <dbReference type="PROSITE" id="PS51297"/>
    </source>
</evidence>
<evidence type="ECO:0000256" key="1">
    <source>
        <dbReference type="SAM" id="Coils"/>
    </source>
</evidence>
<dbReference type="OrthoDB" id="1898716at2759"/>
<evidence type="ECO:0000256" key="2">
    <source>
        <dbReference type="SAM" id="MobiDB-lite"/>
    </source>
</evidence>
<dbReference type="GO" id="GO:0005634">
    <property type="term" value="C:nucleus"/>
    <property type="evidence" value="ECO:0007669"/>
    <property type="project" value="InterPro"/>
</dbReference>
<reference evidence="4" key="1">
    <citation type="submission" date="2021-03" db="EMBL/GenBank/DDBJ databases">
        <authorList>
            <person name="Li Z."/>
            <person name="Yang C."/>
        </authorList>
    </citation>
    <scope>NUCLEOTIDE SEQUENCE</scope>
    <source>
        <strain evidence="4">Dzin_1.0</strain>
        <tissue evidence="4">Leaf</tissue>
    </source>
</reference>
<evidence type="ECO:0000313" key="5">
    <source>
        <dbReference type="Proteomes" id="UP001085076"/>
    </source>
</evidence>